<keyword evidence="3" id="KW-1185">Reference proteome</keyword>
<sequence length="219" mass="24578">MGFFILFIVSVLIGSVSCKNECFNDKGSRCVEKALTSDLVSDMDKNYCEVALELTKCLTETTLSCGMNFIPEANAVSYVVTEACKKGSDINQDFMAHEQCYVEVVKDPECYKPVFDVVKGKLTGREFLKGQKEACKLTDQVSKCLAEKARNRCGKQTVSFFEFLIHPIAELNKRVCEDVLIPADEEKGLFINAGLLGIFELITMAHEHKFLLFMDAFFN</sequence>
<feature type="chain" id="PRO_5035870689" description="DUF19 domain-containing protein" evidence="1">
    <location>
        <begin position="19"/>
        <end position="219"/>
    </location>
</feature>
<evidence type="ECO:0000256" key="1">
    <source>
        <dbReference type="SAM" id="SignalP"/>
    </source>
</evidence>
<accession>A0A8T0FXV9</accession>
<proteinExistence type="predicted"/>
<reference evidence="2" key="1">
    <citation type="journal article" date="2020" name="bioRxiv">
        <title>Chromosome-level reference genome of the European wasp spider Argiope bruennichi: a resource for studies on range expansion and evolutionary adaptation.</title>
        <authorList>
            <person name="Sheffer M.M."/>
            <person name="Hoppe A."/>
            <person name="Krehenwinkel H."/>
            <person name="Uhl G."/>
            <person name="Kuss A.W."/>
            <person name="Jensen L."/>
            <person name="Jensen C."/>
            <person name="Gillespie R.G."/>
            <person name="Hoff K.J."/>
            <person name="Prost S."/>
        </authorList>
    </citation>
    <scope>NUCLEOTIDE SEQUENCE</scope>
</reference>
<organism evidence="2 3">
    <name type="scientific">Argiope bruennichi</name>
    <name type="common">Wasp spider</name>
    <name type="synonym">Aranea bruennichi</name>
    <dbReference type="NCBI Taxonomy" id="94029"/>
    <lineage>
        <taxon>Eukaryota</taxon>
        <taxon>Metazoa</taxon>
        <taxon>Ecdysozoa</taxon>
        <taxon>Arthropoda</taxon>
        <taxon>Chelicerata</taxon>
        <taxon>Arachnida</taxon>
        <taxon>Araneae</taxon>
        <taxon>Araneomorphae</taxon>
        <taxon>Entelegynae</taxon>
        <taxon>Araneoidea</taxon>
        <taxon>Araneidae</taxon>
        <taxon>Argiope</taxon>
    </lineage>
</organism>
<dbReference type="Proteomes" id="UP000807504">
    <property type="component" value="Unassembled WGS sequence"/>
</dbReference>
<name>A0A8T0FXV9_ARGBR</name>
<dbReference type="EMBL" id="JABXBU010000002">
    <property type="protein sequence ID" value="KAF8793663.1"/>
    <property type="molecule type" value="Genomic_DNA"/>
</dbReference>
<reference evidence="2" key="2">
    <citation type="submission" date="2020-06" db="EMBL/GenBank/DDBJ databases">
        <authorList>
            <person name="Sheffer M."/>
        </authorList>
    </citation>
    <scope>NUCLEOTIDE SEQUENCE</scope>
</reference>
<dbReference type="AlphaFoldDB" id="A0A8T0FXV9"/>
<keyword evidence="1" id="KW-0732">Signal</keyword>
<comment type="caution">
    <text evidence="2">The sequence shown here is derived from an EMBL/GenBank/DDBJ whole genome shotgun (WGS) entry which is preliminary data.</text>
</comment>
<feature type="signal peptide" evidence="1">
    <location>
        <begin position="1"/>
        <end position="18"/>
    </location>
</feature>
<evidence type="ECO:0008006" key="4">
    <source>
        <dbReference type="Google" id="ProtNLM"/>
    </source>
</evidence>
<evidence type="ECO:0000313" key="2">
    <source>
        <dbReference type="EMBL" id="KAF8793663.1"/>
    </source>
</evidence>
<protein>
    <recommendedName>
        <fullName evidence="4">DUF19 domain-containing protein</fullName>
    </recommendedName>
</protein>
<evidence type="ECO:0000313" key="3">
    <source>
        <dbReference type="Proteomes" id="UP000807504"/>
    </source>
</evidence>
<gene>
    <name evidence="2" type="ORF">HNY73_001713</name>
</gene>